<keyword evidence="3" id="KW-1185">Reference proteome</keyword>
<feature type="coiled-coil region" evidence="1">
    <location>
        <begin position="306"/>
        <end position="347"/>
    </location>
</feature>
<dbReference type="AlphaFoldDB" id="A0A970B4Q3"/>
<evidence type="ECO:0000313" key="3">
    <source>
        <dbReference type="Proteomes" id="UP000653472"/>
    </source>
</evidence>
<dbReference type="EMBL" id="JAAVXB010000001">
    <property type="protein sequence ID" value="NKF20873.1"/>
    <property type="molecule type" value="Genomic_DNA"/>
</dbReference>
<dbReference type="Proteomes" id="UP000653472">
    <property type="component" value="Unassembled WGS sequence"/>
</dbReference>
<organism evidence="2 3">
    <name type="scientific">Solimonas marina</name>
    <dbReference type="NCBI Taxonomy" id="2714601"/>
    <lineage>
        <taxon>Bacteria</taxon>
        <taxon>Pseudomonadati</taxon>
        <taxon>Pseudomonadota</taxon>
        <taxon>Gammaproteobacteria</taxon>
        <taxon>Nevskiales</taxon>
        <taxon>Nevskiaceae</taxon>
        <taxon>Solimonas</taxon>
    </lineage>
</organism>
<protein>
    <submittedName>
        <fullName evidence="2">Uncharacterized protein</fullName>
    </submittedName>
</protein>
<evidence type="ECO:0000313" key="2">
    <source>
        <dbReference type="EMBL" id="NKF20873.1"/>
    </source>
</evidence>
<evidence type="ECO:0000256" key="1">
    <source>
        <dbReference type="SAM" id="Coils"/>
    </source>
</evidence>
<accession>A0A970B4Q3</accession>
<sequence length="507" mass="55779">MRKVAGYSFEQSFTTPEDGEARVALATTAVEAWLDEKGTVDQSTGAFALRDGRKGHYRKTEIAIDGAKLTEHSFQEPTDGGPIQTDIKIGVTGGKILTYVELRAGAPLNWVGPINLDIRCPRVVRAILGGSMEWKLGETPLGTKPINFLGTSGASKLDAVIWHTERNLPVVCISEDDDGPLTEGISDRMAADLSGLAIVAHIDSAAAWNITNLRGKEWSCFGGAIRLYWPRVSGSNPLQHPLWTKLSLLRDAGSADGASRKIRHQIRRRILGLSAFSISEPSDLRQIRDKHAAAVTAKERAKLQSKSEWEKLADSYSEENDDLKIRLNASETEINDLRVQLANLQGALQWKETTESEVAPRQELPPTTVTEAVDRARKSLSRLYFGADVDTGVAALSGDAGPPEKVLDYLEALQEMAEEQAKGPLGVTQIQWLKDRGIHGSGESETILNSNKEMKKRTWAGPNGQQRFEKHLKPNDNIAPDKCVRIYFEAEPERDRIVVGWIGRHPG</sequence>
<gene>
    <name evidence="2" type="ORF">G7Y82_00995</name>
</gene>
<proteinExistence type="predicted"/>
<comment type="caution">
    <text evidence="2">The sequence shown here is derived from an EMBL/GenBank/DDBJ whole genome shotgun (WGS) entry which is preliminary data.</text>
</comment>
<name>A0A970B4Q3_9GAMM</name>
<reference evidence="2" key="1">
    <citation type="submission" date="2020-03" db="EMBL/GenBank/DDBJ databases">
        <title>Solimonas marina sp. nov., isolated from deep seawater of the Pacific Ocean.</title>
        <authorList>
            <person name="Liu X."/>
            <person name="Lai Q."/>
            <person name="Sun F."/>
            <person name="Gai Y."/>
            <person name="Li G."/>
            <person name="Shao Z."/>
        </authorList>
    </citation>
    <scope>NUCLEOTIDE SEQUENCE</scope>
    <source>
        <strain evidence="2">C16B3</strain>
    </source>
</reference>
<dbReference type="RefSeq" id="WP_168146133.1">
    <property type="nucleotide sequence ID" value="NZ_JAAVXB010000001.1"/>
</dbReference>
<keyword evidence="1" id="KW-0175">Coiled coil</keyword>